<dbReference type="InterPro" id="IPR019635">
    <property type="entry name" value="DUF2500"/>
</dbReference>
<evidence type="ECO:0000313" key="1">
    <source>
        <dbReference type="EMBL" id="OOE13176.1"/>
    </source>
</evidence>
<dbReference type="Pfam" id="PF10694">
    <property type="entry name" value="DUF2500"/>
    <property type="match status" value="1"/>
</dbReference>
<proteinExistence type="predicted"/>
<accession>A0A1V3GB22</accession>
<reference evidence="1 2" key="1">
    <citation type="submission" date="2016-11" db="EMBL/GenBank/DDBJ databases">
        <authorList>
            <person name="Jaros S."/>
            <person name="Januszkiewicz K."/>
            <person name="Wedrychowicz H."/>
        </authorList>
    </citation>
    <scope>NUCLEOTIDE SEQUENCE [LARGE SCALE GENOMIC DNA]</scope>
    <source>
        <strain evidence="1 2">Con a/3</strain>
    </source>
</reference>
<dbReference type="AlphaFoldDB" id="A0A1V3GB22"/>
<name>A0A1V3GB22_9BACL</name>
<gene>
    <name evidence="1" type="ORF">UN64_12155</name>
</gene>
<dbReference type="EMBL" id="MQMF01000002">
    <property type="protein sequence ID" value="OOE13176.1"/>
    <property type="molecule type" value="Genomic_DNA"/>
</dbReference>
<comment type="caution">
    <text evidence="1">The sequence shown here is derived from an EMBL/GenBank/DDBJ whole genome shotgun (WGS) entry which is preliminary data.</text>
</comment>
<evidence type="ECO:0000313" key="2">
    <source>
        <dbReference type="Proteomes" id="UP000188597"/>
    </source>
</evidence>
<organism evidence="1 2">
    <name type="scientific">Fictibacillus arsenicus</name>
    <dbReference type="NCBI Taxonomy" id="255247"/>
    <lineage>
        <taxon>Bacteria</taxon>
        <taxon>Bacillati</taxon>
        <taxon>Bacillota</taxon>
        <taxon>Bacilli</taxon>
        <taxon>Bacillales</taxon>
        <taxon>Fictibacillaceae</taxon>
        <taxon>Fictibacillus</taxon>
    </lineage>
</organism>
<sequence length="112" mass="12722">MGVIFVLVIGTFLFVIFKGISQWSHNNKQPQLTVPADVKTKRSRVSGGANDTSARTTYFVTFEVESGDRVEFQVKPQDYGQLVEGDKGNLTFQGTRYLDFERNRKKESILLE</sequence>
<protein>
    <recommendedName>
        <fullName evidence="3">DUF2500 domain-containing protein</fullName>
    </recommendedName>
</protein>
<dbReference type="Proteomes" id="UP000188597">
    <property type="component" value="Unassembled WGS sequence"/>
</dbReference>
<dbReference type="Gene3D" id="2.40.50.660">
    <property type="match status" value="1"/>
</dbReference>
<evidence type="ECO:0008006" key="3">
    <source>
        <dbReference type="Google" id="ProtNLM"/>
    </source>
</evidence>